<dbReference type="Pfam" id="PF00246">
    <property type="entry name" value="Peptidase_M14"/>
    <property type="match status" value="1"/>
</dbReference>
<keyword evidence="7" id="KW-0378">Hydrolase</keyword>
<dbReference type="InterPro" id="IPR036990">
    <property type="entry name" value="M14A-like_propep"/>
</dbReference>
<dbReference type="Gene3D" id="3.30.70.340">
    <property type="entry name" value="Metallocarboxypeptidase-like"/>
    <property type="match status" value="1"/>
</dbReference>
<dbReference type="InterPro" id="IPR000834">
    <property type="entry name" value="Peptidase_M14"/>
</dbReference>
<dbReference type="Pfam" id="PF02244">
    <property type="entry name" value="Propep_M14"/>
    <property type="match status" value="1"/>
</dbReference>
<evidence type="ECO:0000256" key="3">
    <source>
        <dbReference type="ARBA" id="ARBA00022645"/>
    </source>
</evidence>
<keyword evidence="10" id="KW-1015">Disulfide bond</keyword>
<dbReference type="SMART" id="SM00631">
    <property type="entry name" value="Zn_pept"/>
    <property type="match status" value="1"/>
</dbReference>
<dbReference type="GO" id="GO:0006508">
    <property type="term" value="P:proteolysis"/>
    <property type="evidence" value="ECO:0007669"/>
    <property type="project" value="UniProtKB-KW"/>
</dbReference>
<sequence>MAACSLKFAIVLISLALISVECSKFVTYDGYKVYELKQKSTRDVEYLRSLGEQSQSNGLDFWKLSKLVNDDAVVLVEPANQKIFEQNLIENSIEFNEIISNVQNTINEERIDQRAIQFSKFFKTRSILNAYYRFDEINKYLDELSQKYSKNVQVEEVGKSFEGRTIKTIRISNGEQKADKPVIFLDAGIHAREWAAPATALYTIQQLVENSTVNSDILDNVDFIVLPVVNPDGYEYTHEKERLWRKTRSSGERCDGVDGNRNFDFHWAEVGSSHRECDEIYHGKTAFSEPETQIVREILEKYENRCKFYLTLHTYGNYLLYPWGYTSDLPETVADLDEVSQAGAAAIRKATGTKYQVGTSTNVLYAAAGGSDNYAFAVNKVPISITMELPGGGTSGFNPPPSKIEHIVTESWTGIRAMVLKVIEKYVK</sequence>
<proteinExistence type="evidence at transcript level"/>
<evidence type="ECO:0000256" key="11">
    <source>
        <dbReference type="PROSITE-ProRule" id="PRU01379"/>
    </source>
</evidence>
<dbReference type="GO" id="GO:0004181">
    <property type="term" value="F:metallocarboxypeptidase activity"/>
    <property type="evidence" value="ECO:0007669"/>
    <property type="project" value="InterPro"/>
</dbReference>
<evidence type="ECO:0000256" key="5">
    <source>
        <dbReference type="ARBA" id="ARBA00022723"/>
    </source>
</evidence>
<evidence type="ECO:0000313" key="14">
    <source>
        <dbReference type="EMBL" id="JAB58875.1"/>
    </source>
</evidence>
<keyword evidence="6 12" id="KW-0732">Signal</keyword>
<accession>U5EVJ7</accession>
<evidence type="ECO:0000256" key="6">
    <source>
        <dbReference type="ARBA" id="ARBA00022729"/>
    </source>
</evidence>
<protein>
    <submittedName>
        <fullName evidence="14">Putative carboxypeptidase b</fullName>
    </submittedName>
</protein>
<keyword evidence="9" id="KW-0482">Metalloprotease</keyword>
<comment type="similarity">
    <text evidence="2 11">Belongs to the peptidase M14 family.</text>
</comment>
<dbReference type="FunFam" id="3.40.630.10:FF:000001">
    <property type="entry name" value="Carboxypeptidase B"/>
    <property type="match status" value="1"/>
</dbReference>
<comment type="cofactor">
    <cofactor evidence="1">
        <name>Zn(2+)</name>
        <dbReference type="ChEBI" id="CHEBI:29105"/>
    </cofactor>
</comment>
<evidence type="ECO:0000256" key="4">
    <source>
        <dbReference type="ARBA" id="ARBA00022670"/>
    </source>
</evidence>
<evidence type="ECO:0000256" key="1">
    <source>
        <dbReference type="ARBA" id="ARBA00001947"/>
    </source>
</evidence>
<dbReference type="AlphaFoldDB" id="U5EVJ7"/>
<feature type="chain" id="PRO_5004659907" evidence="12">
    <location>
        <begin position="23"/>
        <end position="428"/>
    </location>
</feature>
<feature type="signal peptide" evidence="12">
    <location>
        <begin position="1"/>
        <end position="22"/>
    </location>
</feature>
<evidence type="ECO:0000256" key="12">
    <source>
        <dbReference type="SAM" id="SignalP"/>
    </source>
</evidence>
<dbReference type="PANTHER" id="PTHR11705:SF140">
    <property type="entry name" value="FI02848P-RELATED"/>
    <property type="match status" value="1"/>
</dbReference>
<evidence type="ECO:0000256" key="9">
    <source>
        <dbReference type="ARBA" id="ARBA00023049"/>
    </source>
</evidence>
<dbReference type="GO" id="GO:0008270">
    <property type="term" value="F:zinc ion binding"/>
    <property type="evidence" value="ECO:0007669"/>
    <property type="project" value="InterPro"/>
</dbReference>
<dbReference type="SUPFAM" id="SSF53187">
    <property type="entry name" value="Zn-dependent exopeptidases"/>
    <property type="match status" value="1"/>
</dbReference>
<keyword evidence="8" id="KW-0862">Zinc</keyword>
<dbReference type="PRINTS" id="PR00765">
    <property type="entry name" value="CRBOXYPTASEA"/>
</dbReference>
<keyword evidence="3 14" id="KW-0121">Carboxypeptidase</keyword>
<dbReference type="InterPro" id="IPR003146">
    <property type="entry name" value="M14A_act_pep"/>
</dbReference>
<evidence type="ECO:0000256" key="7">
    <source>
        <dbReference type="ARBA" id="ARBA00022801"/>
    </source>
</evidence>
<dbReference type="CDD" id="cd03860">
    <property type="entry name" value="M14_CP_A-B_like"/>
    <property type="match status" value="1"/>
</dbReference>
<evidence type="ECO:0000256" key="10">
    <source>
        <dbReference type="ARBA" id="ARBA00023157"/>
    </source>
</evidence>
<reference evidence="14" key="1">
    <citation type="journal article" date="2014" name="Insect Biochem. Mol. Biol.">
        <title>An insight into the sialome of the frog biting fly, Corethrella appendiculata.</title>
        <authorList>
            <person name="Ribeiro J.M.C."/>
            <person name="Chagas A.C."/>
            <person name="Pham V.M."/>
            <person name="Lounibos L.P."/>
            <person name="Calvo E."/>
        </authorList>
    </citation>
    <scope>NUCLEOTIDE SEQUENCE</scope>
    <source>
        <tissue evidence="14">Salivary glands</tissue>
    </source>
</reference>
<organism evidence="14">
    <name type="scientific">Corethrella appendiculata</name>
    <dbReference type="NCBI Taxonomy" id="1370023"/>
    <lineage>
        <taxon>Eukaryota</taxon>
        <taxon>Metazoa</taxon>
        <taxon>Ecdysozoa</taxon>
        <taxon>Arthropoda</taxon>
        <taxon>Hexapoda</taxon>
        <taxon>Insecta</taxon>
        <taxon>Pterygota</taxon>
        <taxon>Neoptera</taxon>
        <taxon>Endopterygota</taxon>
        <taxon>Diptera</taxon>
        <taxon>Nematocera</taxon>
        <taxon>Culicoidea</taxon>
        <taxon>Chaoboridae</taxon>
        <taxon>Corethrella</taxon>
    </lineage>
</organism>
<keyword evidence="4" id="KW-0645">Protease</keyword>
<dbReference type="EMBL" id="GANO01000996">
    <property type="protein sequence ID" value="JAB58875.1"/>
    <property type="molecule type" value="mRNA"/>
</dbReference>
<dbReference type="GO" id="GO:0005615">
    <property type="term" value="C:extracellular space"/>
    <property type="evidence" value="ECO:0007669"/>
    <property type="project" value="TreeGrafter"/>
</dbReference>
<evidence type="ECO:0000259" key="13">
    <source>
        <dbReference type="PROSITE" id="PS52035"/>
    </source>
</evidence>
<dbReference type="SUPFAM" id="SSF54897">
    <property type="entry name" value="Protease propeptides/inhibitors"/>
    <property type="match status" value="1"/>
</dbReference>
<feature type="active site" description="Proton donor/acceptor" evidence="11">
    <location>
        <position position="388"/>
    </location>
</feature>
<dbReference type="PANTHER" id="PTHR11705">
    <property type="entry name" value="PROTEASE FAMILY M14 CARBOXYPEPTIDASE A,B"/>
    <property type="match status" value="1"/>
</dbReference>
<keyword evidence="5" id="KW-0479">Metal-binding</keyword>
<feature type="domain" description="Peptidase M14" evidence="13">
    <location>
        <begin position="130"/>
        <end position="422"/>
    </location>
</feature>
<name>U5EVJ7_9DIPT</name>
<evidence type="ECO:0000256" key="2">
    <source>
        <dbReference type="ARBA" id="ARBA00005988"/>
    </source>
</evidence>
<dbReference type="Gene3D" id="3.40.630.10">
    <property type="entry name" value="Zn peptidases"/>
    <property type="match status" value="1"/>
</dbReference>
<evidence type="ECO:0000256" key="8">
    <source>
        <dbReference type="ARBA" id="ARBA00022833"/>
    </source>
</evidence>
<dbReference type="PROSITE" id="PS52035">
    <property type="entry name" value="PEPTIDASE_M14"/>
    <property type="match status" value="1"/>
</dbReference>
<dbReference type="MEROPS" id="M14.A04"/>